<accession>F0V8R8</accession>
<reference evidence="3" key="1">
    <citation type="journal article" date="2012" name="PLoS Pathog.">
        <title>Comparative genomics of the apicomplexan parasites Toxoplasma gondii and Neospora caninum: Coccidia differing in host range and transmission strategy.</title>
        <authorList>
            <person name="Reid A.J."/>
            <person name="Vermont S.J."/>
            <person name="Cotton J.A."/>
            <person name="Harris D."/>
            <person name="Hill-Cawthorne G.A."/>
            <person name="Konen-Waisman S."/>
            <person name="Latham S.M."/>
            <person name="Mourier T."/>
            <person name="Norton R."/>
            <person name="Quail M.A."/>
            <person name="Sanders M."/>
            <person name="Shanmugam D."/>
            <person name="Sohal A."/>
            <person name="Wasmuth J.D."/>
            <person name="Brunk B."/>
            <person name="Grigg M.E."/>
            <person name="Howard J.C."/>
            <person name="Parkinson J."/>
            <person name="Roos D.S."/>
            <person name="Trees A.J."/>
            <person name="Berriman M."/>
            <person name="Pain A."/>
            <person name="Wastling J.M."/>
        </authorList>
    </citation>
    <scope>NUCLEOTIDE SEQUENCE [LARGE SCALE GENOMIC DNA]</scope>
    <source>
        <strain evidence="3">Liverpool</strain>
    </source>
</reference>
<dbReference type="Proteomes" id="UP000007494">
    <property type="component" value="Chromosome II"/>
</dbReference>
<dbReference type="GeneID" id="13446167"/>
<dbReference type="OrthoDB" id="332131at2759"/>
<organism evidence="2 3">
    <name type="scientific">Neospora caninum (strain Liverpool)</name>
    <dbReference type="NCBI Taxonomy" id="572307"/>
    <lineage>
        <taxon>Eukaryota</taxon>
        <taxon>Sar</taxon>
        <taxon>Alveolata</taxon>
        <taxon>Apicomplexa</taxon>
        <taxon>Conoidasida</taxon>
        <taxon>Coccidia</taxon>
        <taxon>Eucoccidiorida</taxon>
        <taxon>Eimeriorina</taxon>
        <taxon>Sarcocystidae</taxon>
        <taxon>Neospora</taxon>
    </lineage>
</organism>
<gene>
    <name evidence="2" type="ORF">NCLIV_005850</name>
</gene>
<feature type="region of interest" description="Disordered" evidence="1">
    <location>
        <begin position="147"/>
        <end position="168"/>
    </location>
</feature>
<evidence type="ECO:0000313" key="3">
    <source>
        <dbReference type="Proteomes" id="UP000007494"/>
    </source>
</evidence>
<dbReference type="EMBL" id="FR823382">
    <property type="protein sequence ID" value="CBZ50109.1"/>
    <property type="molecule type" value="Genomic_DNA"/>
</dbReference>
<protein>
    <submittedName>
        <fullName evidence="2">Uncharacterized protein</fullName>
    </submittedName>
</protein>
<dbReference type="eggNOG" id="ENOG502R00H">
    <property type="taxonomic scope" value="Eukaryota"/>
</dbReference>
<dbReference type="VEuPathDB" id="ToxoDB:NCLIV_005850"/>
<proteinExistence type="predicted"/>
<keyword evidence="3" id="KW-1185">Reference proteome</keyword>
<dbReference type="AlphaFoldDB" id="F0V8R8"/>
<sequence length="380" mass="41016">MGACRSSEEEDNIDQESHSRQQSNFYNILAFGDQAHDRFAFFTAAHNAIRRRQTEACRQPQQPQQPPEHLPRFLELEDISTLACGTVHPAQASRPTCSNAAVTTVPVRRDQEVSRRLQGTSPLLQASDVLASRFEVVVDFDSAQLQQQVNDSRPDQGSVRVPSALPTQAQSTTAASVATASAMATAAAVTAARAAATAAAARGAAPAADLSSPVEAVLAASAMAARAAATVAASAADVFAVTTATRGVEAGVEADLIPLPPEAEEQNRHRTRSELLTRRTHLAEHFAEWRRVVTEGREATKTASEAGGDMETDSVNCFQTRAAQVHQVAQPRRSSEEDARRTTAMGHFTLRTTTEELDAFGYMEEKLLRKRNSRRGSSRK</sequence>
<dbReference type="InParanoid" id="F0V8R8"/>
<dbReference type="RefSeq" id="XP_003880144.1">
    <property type="nucleotide sequence ID" value="XM_003880095.1"/>
</dbReference>
<evidence type="ECO:0000313" key="2">
    <source>
        <dbReference type="EMBL" id="CBZ50109.1"/>
    </source>
</evidence>
<name>F0V8R8_NEOCL</name>
<evidence type="ECO:0000256" key="1">
    <source>
        <dbReference type="SAM" id="MobiDB-lite"/>
    </source>
</evidence>